<feature type="transmembrane region" description="Helical" evidence="7">
    <location>
        <begin position="438"/>
        <end position="455"/>
    </location>
</feature>
<dbReference type="GO" id="GO:0016409">
    <property type="term" value="F:palmitoyltransferase activity"/>
    <property type="evidence" value="ECO:0007669"/>
    <property type="project" value="TreeGrafter"/>
</dbReference>
<reference evidence="8" key="1">
    <citation type="submission" date="2021-06" db="EMBL/GenBank/DDBJ databases">
        <authorList>
            <person name="Hodson N. C."/>
            <person name="Mongue J. A."/>
            <person name="Jaron S. K."/>
        </authorList>
    </citation>
    <scope>NUCLEOTIDE SEQUENCE</scope>
</reference>
<feature type="transmembrane region" description="Helical" evidence="7">
    <location>
        <begin position="346"/>
        <end position="363"/>
    </location>
</feature>
<sequence>MEDEGPRKRIDQNPESDTRERVIIRDAEENPRTRDGPTSSEKSGETETPQRTEYEHSKLNEQIYRYTFIPRIILAGCWPVCMAICSYNLYLAQEAEPDLKELHIFSPGMFTNLTGRGRDFLDNLWNLLAFDFFPKCYLWYGFYGVFARLLQSCAPKTLPTFSMLLSFAFLIQLVSFPALVFALSQMVVFWIIQRLNSKIALWLTALSYLFGTANSFHQYILPLNEEVYGYYYLIPITSWNCGRCISFYYDTWNRPNRTSLTSLLTCTQFCFYFPLTVWGPLECFERYEKSILLPSASAKPKCQVQKDFFYMIVKLVRFSFWGIFSELLLHYLYFSMISKDRIFLEPVNMLAIFGIMLWLGHFIQLKYIVLYGIPGAIAEADGLPMLVSPSCIIHIHRYSNLWRAIDRGMYNWFVRYCYVPTLELIAKLDKENKIQKDFRNILAALPPFVFIILWHHYTSTILVWALTNFVLLTAEKVASYIKRRIDSKYNIAPAIWDVIVEPIFTTPLGPISGIINSALFGSNLVGGHILIYRSFTEGIYYLPYGYFMGHLGVLVATWPKVCKIVFRKPKGRMTR</sequence>
<feature type="region of interest" description="Disordered" evidence="6">
    <location>
        <begin position="1"/>
        <end position="54"/>
    </location>
</feature>
<feature type="transmembrane region" description="Helical" evidence="7">
    <location>
        <begin position="68"/>
        <end position="90"/>
    </location>
</feature>
<evidence type="ECO:0000256" key="6">
    <source>
        <dbReference type="SAM" id="MobiDB-lite"/>
    </source>
</evidence>
<comment type="caution">
    <text evidence="8">The sequence shown here is derived from an EMBL/GenBank/DDBJ whole genome shotgun (WGS) entry which is preliminary data.</text>
</comment>
<comment type="subcellular location">
    <subcellularLocation>
        <location evidence="1">Membrane</location>
        <topology evidence="1">Multi-pass membrane protein</topology>
    </subcellularLocation>
</comment>
<dbReference type="OrthoDB" id="420606at2759"/>
<evidence type="ECO:0000256" key="5">
    <source>
        <dbReference type="ARBA" id="ARBA00038268"/>
    </source>
</evidence>
<comment type="similarity">
    <text evidence="5">Belongs to the membrane-bound acyltransferase family. HHAT subfamily.</text>
</comment>
<dbReference type="PANTHER" id="PTHR13285:SF18">
    <property type="entry name" value="PROTEIN-CYSTEINE N-PALMITOYLTRANSFERASE RASP"/>
    <property type="match status" value="1"/>
</dbReference>
<dbReference type="InterPro" id="IPR004299">
    <property type="entry name" value="MBOAT_fam"/>
</dbReference>
<dbReference type="GO" id="GO:0016020">
    <property type="term" value="C:membrane"/>
    <property type="evidence" value="ECO:0007669"/>
    <property type="project" value="UniProtKB-SubCell"/>
</dbReference>
<keyword evidence="4 7" id="KW-0472">Membrane</keyword>
<feature type="compositionally biased region" description="Basic and acidic residues" evidence="6">
    <location>
        <begin position="1"/>
        <end position="35"/>
    </location>
</feature>
<keyword evidence="9" id="KW-1185">Reference proteome</keyword>
<organism evidence="8 9">
    <name type="scientific">Allacma fusca</name>
    <dbReference type="NCBI Taxonomy" id="39272"/>
    <lineage>
        <taxon>Eukaryota</taxon>
        <taxon>Metazoa</taxon>
        <taxon>Ecdysozoa</taxon>
        <taxon>Arthropoda</taxon>
        <taxon>Hexapoda</taxon>
        <taxon>Collembola</taxon>
        <taxon>Symphypleona</taxon>
        <taxon>Sminthuridae</taxon>
        <taxon>Allacma</taxon>
    </lineage>
</organism>
<feature type="transmembrane region" description="Helical" evidence="7">
    <location>
        <begin position="164"/>
        <end position="192"/>
    </location>
</feature>
<feature type="transmembrane region" description="Helical" evidence="7">
    <location>
        <begin position="315"/>
        <end position="334"/>
    </location>
</feature>
<dbReference type="Pfam" id="PF03062">
    <property type="entry name" value="MBOAT"/>
    <property type="match status" value="1"/>
</dbReference>
<evidence type="ECO:0000256" key="4">
    <source>
        <dbReference type="ARBA" id="ARBA00023136"/>
    </source>
</evidence>
<dbReference type="Proteomes" id="UP000708208">
    <property type="component" value="Unassembled WGS sequence"/>
</dbReference>
<protein>
    <submittedName>
        <fullName evidence="8">Uncharacterized protein</fullName>
    </submittedName>
</protein>
<accession>A0A8J2PU41</accession>
<feature type="compositionally biased region" description="Basic and acidic residues" evidence="6">
    <location>
        <begin position="42"/>
        <end position="54"/>
    </location>
</feature>
<dbReference type="GO" id="GO:0005783">
    <property type="term" value="C:endoplasmic reticulum"/>
    <property type="evidence" value="ECO:0007669"/>
    <property type="project" value="TreeGrafter"/>
</dbReference>
<feature type="transmembrane region" description="Helical" evidence="7">
    <location>
        <begin position="544"/>
        <end position="566"/>
    </location>
</feature>
<feature type="transmembrane region" description="Helical" evidence="7">
    <location>
        <begin position="199"/>
        <end position="217"/>
    </location>
</feature>
<evidence type="ECO:0000256" key="1">
    <source>
        <dbReference type="ARBA" id="ARBA00004141"/>
    </source>
</evidence>
<gene>
    <name evidence="8" type="ORF">AFUS01_LOCUS32779</name>
</gene>
<dbReference type="AlphaFoldDB" id="A0A8J2PU41"/>
<keyword evidence="3 7" id="KW-1133">Transmembrane helix</keyword>
<evidence type="ECO:0000256" key="7">
    <source>
        <dbReference type="SAM" id="Phobius"/>
    </source>
</evidence>
<feature type="transmembrane region" description="Helical" evidence="7">
    <location>
        <begin position="229"/>
        <end position="249"/>
    </location>
</feature>
<evidence type="ECO:0000313" key="8">
    <source>
        <dbReference type="EMBL" id="CAG7822510.1"/>
    </source>
</evidence>
<evidence type="ECO:0000256" key="3">
    <source>
        <dbReference type="ARBA" id="ARBA00022989"/>
    </source>
</evidence>
<keyword evidence="2 7" id="KW-0812">Transmembrane</keyword>
<evidence type="ECO:0000256" key="2">
    <source>
        <dbReference type="ARBA" id="ARBA00022692"/>
    </source>
</evidence>
<dbReference type="EMBL" id="CAJVCH010526569">
    <property type="protein sequence ID" value="CAG7822510.1"/>
    <property type="molecule type" value="Genomic_DNA"/>
</dbReference>
<name>A0A8J2PU41_9HEXA</name>
<dbReference type="InterPro" id="IPR051085">
    <property type="entry name" value="MB_O-acyltransferase"/>
</dbReference>
<dbReference type="PANTHER" id="PTHR13285">
    <property type="entry name" value="ACYLTRANSFERASE"/>
    <property type="match status" value="1"/>
</dbReference>
<evidence type="ECO:0000313" key="9">
    <source>
        <dbReference type="Proteomes" id="UP000708208"/>
    </source>
</evidence>
<proteinExistence type="inferred from homology"/>